<dbReference type="GO" id="GO:0070006">
    <property type="term" value="F:metalloaminopeptidase activity"/>
    <property type="evidence" value="ECO:0007669"/>
    <property type="project" value="InterPro"/>
</dbReference>
<dbReference type="Gene3D" id="1.25.40.320">
    <property type="entry name" value="Peptidase M1, leukotriene A4 hydrolase/aminopeptidase C-terminal domain"/>
    <property type="match status" value="1"/>
</dbReference>
<protein>
    <submittedName>
        <fullName evidence="1">Uncharacterized protein</fullName>
    </submittedName>
</protein>
<sequence>MDGKGRGNLGAGARMEPQLCFLVSNARGWLRRRPLPGAVRARSPSAHGVNGLLPDQLVLLLEHLLEQKTVTPRTLQSLERTYRLSEQDAE</sequence>
<dbReference type="Proteomes" id="UP000242450">
    <property type="component" value="Chromosome 16"/>
</dbReference>
<dbReference type="PANTHER" id="PTHR46627">
    <property type="entry name" value="AMINOPEPTIDASE O"/>
    <property type="match status" value="1"/>
</dbReference>
<dbReference type="InterPro" id="IPR033577">
    <property type="entry name" value="AOPep"/>
</dbReference>
<evidence type="ECO:0000313" key="1">
    <source>
        <dbReference type="EMBL" id="OWK07193.1"/>
    </source>
</evidence>
<dbReference type="InterPro" id="IPR016024">
    <property type="entry name" value="ARM-type_fold"/>
</dbReference>
<gene>
    <name evidence="1" type="ORF">Celaphus_00017040</name>
</gene>
<organism evidence="1 2">
    <name type="scientific">Cervus elaphus hippelaphus</name>
    <name type="common">European red deer</name>
    <dbReference type="NCBI Taxonomy" id="46360"/>
    <lineage>
        <taxon>Eukaryota</taxon>
        <taxon>Metazoa</taxon>
        <taxon>Chordata</taxon>
        <taxon>Craniata</taxon>
        <taxon>Vertebrata</taxon>
        <taxon>Euteleostomi</taxon>
        <taxon>Mammalia</taxon>
        <taxon>Eutheria</taxon>
        <taxon>Laurasiatheria</taxon>
        <taxon>Artiodactyla</taxon>
        <taxon>Ruminantia</taxon>
        <taxon>Pecora</taxon>
        <taxon>Cervidae</taxon>
        <taxon>Cervinae</taxon>
        <taxon>Cervus</taxon>
    </lineage>
</organism>
<dbReference type="EMBL" id="MKHE01000016">
    <property type="protein sequence ID" value="OWK07193.1"/>
    <property type="molecule type" value="Genomic_DNA"/>
</dbReference>
<evidence type="ECO:0000313" key="2">
    <source>
        <dbReference type="Proteomes" id="UP000242450"/>
    </source>
</evidence>
<reference evidence="1 2" key="1">
    <citation type="journal article" date="2018" name="Mol. Genet. Genomics">
        <title>The red deer Cervus elaphus genome CerEla1.0: sequencing, annotating, genes, and chromosomes.</title>
        <authorList>
            <person name="Bana N.A."/>
            <person name="Nyiri A."/>
            <person name="Nagy J."/>
            <person name="Frank K."/>
            <person name="Nagy T."/>
            <person name="Steger V."/>
            <person name="Schiller M."/>
            <person name="Lakatos P."/>
            <person name="Sugar L."/>
            <person name="Horn P."/>
            <person name="Barta E."/>
            <person name="Orosz L."/>
        </authorList>
    </citation>
    <scope>NUCLEOTIDE SEQUENCE [LARGE SCALE GENOMIC DNA]</scope>
    <source>
        <strain evidence="1">Hungarian</strain>
    </source>
</reference>
<comment type="caution">
    <text evidence="1">The sequence shown here is derived from an EMBL/GenBank/DDBJ whole genome shotgun (WGS) entry which is preliminary data.</text>
</comment>
<dbReference type="AlphaFoldDB" id="A0A212CMG8"/>
<dbReference type="SUPFAM" id="SSF48371">
    <property type="entry name" value="ARM repeat"/>
    <property type="match status" value="1"/>
</dbReference>
<name>A0A212CMG8_CEREH</name>
<accession>A0A212CMG8</accession>
<feature type="non-terminal residue" evidence="1">
    <location>
        <position position="90"/>
    </location>
</feature>
<proteinExistence type="predicted"/>
<dbReference type="InterPro" id="IPR038502">
    <property type="entry name" value="M1_LTA-4_hydro/amino_C_sf"/>
</dbReference>
<dbReference type="PANTHER" id="PTHR46627:SF1">
    <property type="entry name" value="AMINOPEPTIDASE O"/>
    <property type="match status" value="1"/>
</dbReference>
<keyword evidence="2" id="KW-1185">Reference proteome</keyword>
<dbReference type="GO" id="GO:0005730">
    <property type="term" value="C:nucleolus"/>
    <property type="evidence" value="ECO:0007669"/>
    <property type="project" value="InterPro"/>
</dbReference>